<gene>
    <name evidence="1" type="ORF">EIO64_07745</name>
    <name evidence="2" type="ORF">EIO64_17040</name>
</gene>
<dbReference type="PANTHER" id="PTHR14136:SF17">
    <property type="entry name" value="BTB_POZ DOMAIN-CONTAINING PROTEIN KCTD9"/>
    <property type="match status" value="1"/>
</dbReference>
<dbReference type="EMBL" id="CP034413">
    <property type="protein sequence ID" value="QCI60702.1"/>
    <property type="molecule type" value="Genomic_DNA"/>
</dbReference>
<proteinExistence type="predicted"/>
<dbReference type="InterPro" id="IPR001646">
    <property type="entry name" value="5peptide_repeat"/>
</dbReference>
<reference evidence="2" key="2">
    <citation type="journal article" date="2020" name="Int. J. Syst. Evol. Microbiol.">
        <title>Dysosmobacter welbionis gen. nov., sp. nov., isolated from human faeces and emended description of the genus Oscillibacter.</title>
        <authorList>
            <person name="Le Roy T."/>
            <person name="Van der Smissen P."/>
            <person name="Paquot A."/>
            <person name="Delzenne N."/>
            <person name="Muccioli G.G."/>
            <person name="Collet J.F."/>
            <person name="Cani P.D."/>
        </authorList>
    </citation>
    <scope>NUCLEOTIDE SEQUENCE</scope>
    <source>
        <strain evidence="2">J115</strain>
    </source>
</reference>
<dbReference type="KEGG" id="obj:EIO64_07745"/>
<keyword evidence="3" id="KW-1185">Reference proteome</keyword>
<accession>A0A4D7B2R4</accession>
<dbReference type="Pfam" id="PF19062">
    <property type="entry name" value="DUF5758"/>
    <property type="match status" value="1"/>
</dbReference>
<dbReference type="EMBL" id="CP034413">
    <property type="protein sequence ID" value="QCI59127.1"/>
    <property type="molecule type" value="Genomic_DNA"/>
</dbReference>
<name>A0A4D7B2R4_9FIRM</name>
<reference evidence="3" key="1">
    <citation type="submission" date="2018-12" db="EMBL/GenBank/DDBJ databases">
        <title>Dusodibacter welbiota gen. nov., sp. nov., isolated from human faeces and emended description of the Oscillibacter genus.</title>
        <authorList>
            <person name="Le Roy T."/>
            <person name="Van der Smissen P."/>
            <person name="Delzenne N."/>
            <person name="Muccioli G."/>
            <person name="Collet J.F."/>
            <person name="Cani P.D."/>
        </authorList>
    </citation>
    <scope>NUCLEOTIDE SEQUENCE [LARGE SCALE GENOMIC DNA]</scope>
    <source>
        <strain evidence="3">J115</strain>
    </source>
</reference>
<evidence type="ECO:0000313" key="1">
    <source>
        <dbReference type="EMBL" id="QCI59127.1"/>
    </source>
</evidence>
<dbReference type="InterPro" id="IPR043919">
    <property type="entry name" value="DUF5758"/>
</dbReference>
<dbReference type="KEGG" id="obj:EIO64_17040"/>
<organism evidence="2 3">
    <name type="scientific">Dysosmobacter welbionis</name>
    <dbReference type="NCBI Taxonomy" id="2093857"/>
    <lineage>
        <taxon>Bacteria</taxon>
        <taxon>Bacillati</taxon>
        <taxon>Bacillota</taxon>
        <taxon>Clostridia</taxon>
        <taxon>Eubacteriales</taxon>
        <taxon>Oscillospiraceae</taxon>
        <taxon>Dysosmobacter</taxon>
    </lineage>
</organism>
<dbReference type="Proteomes" id="UP000298642">
    <property type="component" value="Chromosome"/>
</dbReference>
<dbReference type="InterPro" id="IPR051082">
    <property type="entry name" value="Pentapeptide-BTB/POZ_domain"/>
</dbReference>
<sequence length="306" mass="32863">MDEQELKNILDKHFKWLRGENGGKRANLFGANLSRADLSGANLSRANLFGANLFGANLSRADLSGADLSGANLSRANLFGANLSRADLSRADLSRADLFGANLFGANLFGANLFGANLSRADLSGADLSGADLSGANLSRANLFGANLSRADLSGADLSGANLSRANLFGANLSRADLSRADYIEKAKNLFYPIACPEIGAFVGWKKARVKTSGHECIVKLEITEDAVRSSGTGRKCRCSKATVLEIQDLEGIVLEQVAVSDRDENFHYIPGTVVSVSDFDENRWNECSTGIHFYITREEAVRHIL</sequence>
<dbReference type="Pfam" id="PF00805">
    <property type="entry name" value="Pentapeptide"/>
    <property type="match status" value="3"/>
</dbReference>
<dbReference type="PANTHER" id="PTHR14136">
    <property type="entry name" value="BTB_POZ DOMAIN-CONTAINING PROTEIN KCTD9"/>
    <property type="match status" value="1"/>
</dbReference>
<protein>
    <submittedName>
        <fullName evidence="2">Pentapeptide repeat-containing protein</fullName>
    </submittedName>
</protein>
<dbReference type="Gene3D" id="2.160.20.80">
    <property type="entry name" value="E3 ubiquitin-protein ligase SopA"/>
    <property type="match status" value="1"/>
</dbReference>
<evidence type="ECO:0000313" key="3">
    <source>
        <dbReference type="Proteomes" id="UP000298642"/>
    </source>
</evidence>
<dbReference type="RefSeq" id="WP_136891141.1">
    <property type="nucleotide sequence ID" value="NZ_CP034413.3"/>
</dbReference>
<dbReference type="SUPFAM" id="SSF141571">
    <property type="entry name" value="Pentapeptide repeat-like"/>
    <property type="match status" value="1"/>
</dbReference>
<evidence type="ECO:0000313" key="2">
    <source>
        <dbReference type="EMBL" id="QCI60702.1"/>
    </source>
</evidence>
<dbReference type="AlphaFoldDB" id="A0A4D7B2R4"/>
<reference evidence="2" key="3">
    <citation type="submission" date="2021-06" db="EMBL/GenBank/DDBJ databases">
        <authorList>
            <person name="Le Roy T."/>
            <person name="Van der Smissen P."/>
            <person name="Delzenne N."/>
            <person name="Muccioli G."/>
            <person name="Collet J.F."/>
            <person name="Cani P.D."/>
        </authorList>
    </citation>
    <scope>NUCLEOTIDE SEQUENCE</scope>
    <source>
        <strain evidence="2">J115</strain>
    </source>
</reference>